<evidence type="ECO:0000313" key="1">
    <source>
        <dbReference type="EMBL" id="EKC51868.1"/>
    </source>
</evidence>
<dbReference type="AlphaFoldDB" id="K1S2H2"/>
<organism evidence="1">
    <name type="scientific">human gut metagenome</name>
    <dbReference type="NCBI Taxonomy" id="408170"/>
    <lineage>
        <taxon>unclassified sequences</taxon>
        <taxon>metagenomes</taxon>
        <taxon>organismal metagenomes</taxon>
    </lineage>
</organism>
<gene>
    <name evidence="1" type="ORF">OBE_13385</name>
</gene>
<protein>
    <recommendedName>
        <fullName evidence="2">SH3b domain-containing protein</fullName>
    </recommendedName>
</protein>
<reference evidence="1" key="1">
    <citation type="journal article" date="2013" name="Environ. Microbiol.">
        <title>Microbiota from the distal guts of lean and obese adolescents exhibit partial functional redundancy besides clear differences in community structure.</title>
        <authorList>
            <person name="Ferrer M."/>
            <person name="Ruiz A."/>
            <person name="Lanza F."/>
            <person name="Haange S.B."/>
            <person name="Oberbach A."/>
            <person name="Till H."/>
            <person name="Bargiela R."/>
            <person name="Campoy C."/>
            <person name="Segura M.T."/>
            <person name="Richter M."/>
            <person name="von Bergen M."/>
            <person name="Seifert J."/>
            <person name="Suarez A."/>
        </authorList>
    </citation>
    <scope>NUCLEOTIDE SEQUENCE</scope>
</reference>
<name>K1S2H2_9ZZZZ</name>
<dbReference type="EMBL" id="AJWZ01009241">
    <property type="protein sequence ID" value="EKC51868.1"/>
    <property type="molecule type" value="Genomic_DNA"/>
</dbReference>
<evidence type="ECO:0008006" key="2">
    <source>
        <dbReference type="Google" id="ProtNLM"/>
    </source>
</evidence>
<comment type="caution">
    <text evidence="1">The sequence shown here is derived from an EMBL/GenBank/DDBJ whole genome shotgun (WGS) entry which is preliminary data.</text>
</comment>
<feature type="non-terminal residue" evidence="1">
    <location>
        <position position="46"/>
    </location>
</feature>
<proteinExistence type="predicted"/>
<accession>K1S2H2</accession>
<sequence length="46" mass="5422">MSNLQEKAEYPITDISKDKKWIKVERTSTMSGWIKTKDVTVKIHKE</sequence>